<reference evidence="1" key="1">
    <citation type="submission" date="2022-07" db="EMBL/GenBank/DDBJ databases">
        <title>Alkalimarinus sp. nov., isolated from gut of a Alitta virens.</title>
        <authorList>
            <person name="Yang A.I."/>
            <person name="Shin N.-R."/>
        </authorList>
    </citation>
    <scope>NUCLEOTIDE SEQUENCE</scope>
    <source>
        <strain evidence="1">FA028</strain>
    </source>
</reference>
<dbReference type="KEGG" id="asem:NNL22_07260"/>
<dbReference type="AlphaFoldDB" id="A0A9E8HN74"/>
<dbReference type="RefSeq" id="WP_251811880.1">
    <property type="nucleotide sequence ID" value="NZ_CP101527.1"/>
</dbReference>
<organism evidence="1 2">
    <name type="scientific">Alkalimarinus sediminis</name>
    <dbReference type="NCBI Taxonomy" id="1632866"/>
    <lineage>
        <taxon>Bacteria</taxon>
        <taxon>Pseudomonadati</taxon>
        <taxon>Pseudomonadota</taxon>
        <taxon>Gammaproteobacteria</taxon>
        <taxon>Alteromonadales</taxon>
        <taxon>Alteromonadaceae</taxon>
        <taxon>Alkalimarinus</taxon>
    </lineage>
</organism>
<dbReference type="EMBL" id="CP101527">
    <property type="protein sequence ID" value="UZW76377.1"/>
    <property type="molecule type" value="Genomic_DNA"/>
</dbReference>
<evidence type="ECO:0000313" key="1">
    <source>
        <dbReference type="EMBL" id="UZW76377.1"/>
    </source>
</evidence>
<accession>A0A9E8HN74</accession>
<dbReference type="Proteomes" id="UP001164472">
    <property type="component" value="Chromosome"/>
</dbReference>
<sequence>MSPEISCWKCGAPLEGLIMPLSRREECKNCGADQHACKLCKEYNPTISRSCEEDRAEDVSDKESANFCDYFSPTPQAYQSKGTNKRTQAKAELAKLFGDNLDKQNNDNIGDIQSQTQAEKALSDLEDLFRQDK</sequence>
<name>A0A9E8HN74_9ALTE</name>
<gene>
    <name evidence="1" type="ORF">NNL22_07260</name>
</gene>
<proteinExistence type="predicted"/>
<evidence type="ECO:0000313" key="2">
    <source>
        <dbReference type="Proteomes" id="UP001164472"/>
    </source>
</evidence>
<keyword evidence="2" id="KW-1185">Reference proteome</keyword>
<protein>
    <submittedName>
        <fullName evidence="1">Uncharacterized protein</fullName>
    </submittedName>
</protein>